<evidence type="ECO:0000313" key="6">
    <source>
        <dbReference type="Proteomes" id="UP000552097"/>
    </source>
</evidence>
<proteinExistence type="predicted"/>
<keyword evidence="2" id="KW-0812">Transmembrane</keyword>
<feature type="region of interest" description="Disordered" evidence="1">
    <location>
        <begin position="146"/>
        <end position="189"/>
    </location>
</feature>
<dbReference type="GO" id="GO:0008482">
    <property type="term" value="F:sulfite oxidase activity"/>
    <property type="evidence" value="ECO:0007669"/>
    <property type="project" value="TreeGrafter"/>
</dbReference>
<evidence type="ECO:0000259" key="4">
    <source>
        <dbReference type="Pfam" id="PF00174"/>
    </source>
</evidence>
<dbReference type="AlphaFoldDB" id="A0A7W9HHQ3"/>
<dbReference type="Proteomes" id="UP000552097">
    <property type="component" value="Unassembled WGS sequence"/>
</dbReference>
<feature type="compositionally biased region" description="Low complexity" evidence="1">
    <location>
        <begin position="158"/>
        <end position="188"/>
    </location>
</feature>
<dbReference type="SUPFAM" id="SSF56524">
    <property type="entry name" value="Oxidoreductase molybdopterin-binding domain"/>
    <property type="match status" value="1"/>
</dbReference>
<feature type="chain" id="PRO_5039367411" evidence="3">
    <location>
        <begin position="23"/>
        <end position="552"/>
    </location>
</feature>
<reference evidence="5 6" key="1">
    <citation type="submission" date="2020-08" db="EMBL/GenBank/DDBJ databases">
        <title>Sequencing the genomes of 1000 actinobacteria strains.</title>
        <authorList>
            <person name="Klenk H.-P."/>
        </authorList>
    </citation>
    <scope>NUCLEOTIDE SEQUENCE [LARGE SCALE GENOMIC DNA]</scope>
    <source>
        <strain evidence="5 6">DSM 45486</strain>
    </source>
</reference>
<dbReference type="PRINTS" id="PR00407">
    <property type="entry name" value="EUMOPTERIN"/>
</dbReference>
<feature type="transmembrane region" description="Helical" evidence="2">
    <location>
        <begin position="67"/>
        <end position="87"/>
    </location>
</feature>
<feature type="signal peptide" evidence="3">
    <location>
        <begin position="1"/>
        <end position="22"/>
    </location>
</feature>
<keyword evidence="3" id="KW-0732">Signal</keyword>
<evidence type="ECO:0000313" key="5">
    <source>
        <dbReference type="EMBL" id="MBB5802059.1"/>
    </source>
</evidence>
<dbReference type="EMBL" id="JACHMO010000001">
    <property type="protein sequence ID" value="MBB5802059.1"/>
    <property type="molecule type" value="Genomic_DNA"/>
</dbReference>
<keyword evidence="2" id="KW-0472">Membrane</keyword>
<dbReference type="GO" id="GO:0020037">
    <property type="term" value="F:heme binding"/>
    <property type="evidence" value="ECO:0007669"/>
    <property type="project" value="TreeGrafter"/>
</dbReference>
<dbReference type="Gene3D" id="3.90.420.10">
    <property type="entry name" value="Oxidoreductase, molybdopterin-binding domain"/>
    <property type="match status" value="1"/>
</dbReference>
<gene>
    <name evidence="5" type="ORF">F4560_001827</name>
</gene>
<keyword evidence="6" id="KW-1185">Reference proteome</keyword>
<accession>A0A7W9HHQ3</accession>
<dbReference type="GO" id="GO:0043546">
    <property type="term" value="F:molybdopterin cofactor binding"/>
    <property type="evidence" value="ECO:0007669"/>
    <property type="project" value="TreeGrafter"/>
</dbReference>
<name>A0A7W9HHQ3_9PSEU</name>
<dbReference type="Pfam" id="PF00174">
    <property type="entry name" value="Oxidored_molyb"/>
    <property type="match status" value="1"/>
</dbReference>
<dbReference type="RefSeq" id="WP_312868900.1">
    <property type="nucleotide sequence ID" value="NZ_JACHMO010000001.1"/>
</dbReference>
<dbReference type="InterPro" id="IPR000572">
    <property type="entry name" value="OxRdtase_Mopterin-bd_dom"/>
</dbReference>
<evidence type="ECO:0000256" key="3">
    <source>
        <dbReference type="SAM" id="SignalP"/>
    </source>
</evidence>
<organism evidence="5 6">
    <name type="scientific">Saccharothrix ecbatanensis</name>
    <dbReference type="NCBI Taxonomy" id="1105145"/>
    <lineage>
        <taxon>Bacteria</taxon>
        <taxon>Bacillati</taxon>
        <taxon>Actinomycetota</taxon>
        <taxon>Actinomycetes</taxon>
        <taxon>Pseudonocardiales</taxon>
        <taxon>Pseudonocardiaceae</taxon>
        <taxon>Saccharothrix</taxon>
    </lineage>
</organism>
<evidence type="ECO:0000256" key="2">
    <source>
        <dbReference type="SAM" id="Phobius"/>
    </source>
</evidence>
<sequence>MPRLPLWAAAAAGLIAVGAALAAGHLVAALIDPFASPFLAVGNTAIDLTPHPVKDFAIRTFGEDDKLVLLAGMAFVIAAAAVVAGLLSRRSPAPGTILAVGLGVVGVAAVLARPTLGTIAVLAPLASLVVGVVVFRWLHRLARRSPAGGTRPVEDTADTPATDTPATDTPATDTPATDTPATDTPATTRSVDWAVPGLGRRRFLITSTAVAAAAGATAAAGQFIGGRVDVEASRRSIRLTPGVTAPPIPAGADFAGDGTPTFMTSNADFYRVDTALSVPKTRAQDWRLRVHGMVDRELVLTYDDLLNRPLVEKTISLCCVSNEVGGPYISTTNFIGVSLSDILAEAGVRPGADQLATRSVDGWTCGTPIDDIMKPGSDALLAIGMNGEPLPAEHGFPVRMVVPGLYGFVSATKWLVDAEVTTFADFDSYWVKRDWAQRAPIKTMSRVDRPKAFERVPAGKFVAAGVAWAQRRGVEKVEVRVDGGSWQAATLSEEVNIDTWRMWRVELDLPTGSHTLEVRATDRTGYTQTSERAEPIPDGASGWHTIVFTAQP</sequence>
<dbReference type="InterPro" id="IPR014756">
    <property type="entry name" value="Ig_E-set"/>
</dbReference>
<dbReference type="SUPFAM" id="SSF81296">
    <property type="entry name" value="E set domains"/>
    <property type="match status" value="1"/>
</dbReference>
<feature type="transmembrane region" description="Helical" evidence="2">
    <location>
        <begin position="94"/>
        <end position="112"/>
    </location>
</feature>
<protein>
    <submittedName>
        <fullName evidence="5">DMSO/TMAO reductase YedYZ molybdopterin-dependent catalytic subunit</fullName>
    </submittedName>
</protein>
<dbReference type="PANTHER" id="PTHR19372:SF7">
    <property type="entry name" value="SULFITE OXIDASE, MITOCHONDRIAL"/>
    <property type="match status" value="1"/>
</dbReference>
<dbReference type="InterPro" id="IPR036374">
    <property type="entry name" value="OxRdtase_Mopterin-bd_sf"/>
</dbReference>
<feature type="domain" description="Oxidoreductase molybdopterin-binding" evidence="4">
    <location>
        <begin position="276"/>
        <end position="430"/>
    </location>
</feature>
<evidence type="ECO:0000256" key="1">
    <source>
        <dbReference type="SAM" id="MobiDB-lite"/>
    </source>
</evidence>
<dbReference type="PANTHER" id="PTHR19372">
    <property type="entry name" value="SULFITE REDUCTASE"/>
    <property type="match status" value="1"/>
</dbReference>
<dbReference type="Gene3D" id="2.60.40.650">
    <property type="match status" value="1"/>
</dbReference>
<comment type="caution">
    <text evidence="5">The sequence shown here is derived from an EMBL/GenBank/DDBJ whole genome shotgun (WGS) entry which is preliminary data.</text>
</comment>
<feature type="transmembrane region" description="Helical" evidence="2">
    <location>
        <begin position="118"/>
        <end position="138"/>
    </location>
</feature>
<keyword evidence="2" id="KW-1133">Transmembrane helix</keyword>
<dbReference type="GO" id="GO:0006790">
    <property type="term" value="P:sulfur compound metabolic process"/>
    <property type="evidence" value="ECO:0007669"/>
    <property type="project" value="TreeGrafter"/>
</dbReference>
<dbReference type="InterPro" id="IPR008335">
    <property type="entry name" value="Mopterin_OxRdtase_euk"/>
</dbReference>